<sequence>MECNCDLSNSRGSFIIRHPILFHCTVIGVILVVFLCVSSLVILSKCLIPNRKILLKVPSPPVPEPKHAGIKLDTDSARAALVDVMRFPQELEDYNKWIKISDANAKRMSHVCEIATDALIYYLHNRDTAHGKNALTSAQELYVRISKRFDAHFNLKSRVSPRWYPSDFTITTFLAMYLLIPDTSSKDGAAKLVLDLIKKPDDLFSHSVSIHNSPMLVGPWLLAHEQLGTLDEALNHSSYHLVLKYLDFDITTSQGSAGLHRDLSHIQDTGYLHYTNLWRMCRNNYAYTFLLTEDLRKRSPTRLWERITRTIYHERIPITLWNLSTKTNKQATEVYPGTKWGLHVMPFSKILRYFTKDVNFMVHGQDNCMATNDDSVPMEYWTQLRQVFHREDDPEAEIKYPFVGLLTDSNANLSQLRNDSIKVRGQTDCGTVAFSYVFQYMNYGVLQQIRQGKNFTHWSIHELIFIDESEKNLIIWFEFLDLSQSKITLKYYPTTDYSKAVTLQLPGHAVVKTTYNFHTKKYASETIPPENLDVNKEISKLTNDKLTIQTLKDKRGAIVYREEKPIIYAPSLLENETEEVTITSDSYATGVFPTATFKFNKDLNQYCSEFA</sequence>
<proteinExistence type="predicted"/>
<keyword evidence="1" id="KW-0812">Transmembrane</keyword>
<reference evidence="2" key="1">
    <citation type="submission" date="2015-01" db="EMBL/GenBank/DDBJ databases">
        <title>Transcriptome Assembly of Fopius arisanus.</title>
        <authorList>
            <person name="Geib S."/>
        </authorList>
    </citation>
    <scope>NUCLEOTIDE SEQUENCE</scope>
</reference>
<protein>
    <submittedName>
        <fullName evidence="2">Hsp-16.1 protein</fullName>
    </submittedName>
</protein>
<dbReference type="EMBL" id="GBYB01004573">
    <property type="protein sequence ID" value="JAG74340.1"/>
    <property type="molecule type" value="Transcribed_RNA"/>
</dbReference>
<evidence type="ECO:0000256" key="1">
    <source>
        <dbReference type="SAM" id="Phobius"/>
    </source>
</evidence>
<name>A0A0C9PT74_9HYME</name>
<accession>A0A0C9PT74</accession>
<dbReference type="AlphaFoldDB" id="A0A0C9PT74"/>
<dbReference type="Gene3D" id="1.50.10.100">
    <property type="entry name" value="Chondroitin AC/alginate lyase"/>
    <property type="match status" value="1"/>
</dbReference>
<keyword evidence="1" id="KW-0472">Membrane</keyword>
<evidence type="ECO:0000313" key="2">
    <source>
        <dbReference type="EMBL" id="JAG74340.1"/>
    </source>
</evidence>
<keyword evidence="1" id="KW-1133">Transmembrane helix</keyword>
<feature type="transmembrane region" description="Helical" evidence="1">
    <location>
        <begin position="20"/>
        <end position="43"/>
    </location>
</feature>
<organism evidence="2">
    <name type="scientific">Fopius arisanus</name>
    <dbReference type="NCBI Taxonomy" id="64838"/>
    <lineage>
        <taxon>Eukaryota</taxon>
        <taxon>Metazoa</taxon>
        <taxon>Ecdysozoa</taxon>
        <taxon>Arthropoda</taxon>
        <taxon>Hexapoda</taxon>
        <taxon>Insecta</taxon>
        <taxon>Pterygota</taxon>
        <taxon>Neoptera</taxon>
        <taxon>Endopterygota</taxon>
        <taxon>Hymenoptera</taxon>
        <taxon>Apocrita</taxon>
        <taxon>Ichneumonoidea</taxon>
        <taxon>Braconidae</taxon>
        <taxon>Opiinae</taxon>
        <taxon>Fopius</taxon>
    </lineage>
</organism>
<dbReference type="InterPro" id="IPR008929">
    <property type="entry name" value="Chondroitin_lyas"/>
</dbReference>
<gene>
    <name evidence="2" type="primary">hsp-16.1</name>
    <name evidence="2" type="ORF">g.46272</name>
</gene>